<name>X1GS33_9ZZZZ</name>
<dbReference type="Pfam" id="PF06827">
    <property type="entry name" value="zf-FPG_IleRS"/>
    <property type="match status" value="1"/>
</dbReference>
<dbReference type="PANTHER" id="PTHR22993:SF9">
    <property type="entry name" value="FORMAMIDOPYRIMIDINE-DNA GLYCOSYLASE"/>
    <property type="match status" value="1"/>
</dbReference>
<dbReference type="EMBL" id="BARU01014703">
    <property type="protein sequence ID" value="GAH35833.1"/>
    <property type="molecule type" value="Genomic_DNA"/>
</dbReference>
<dbReference type="GO" id="GO:0008270">
    <property type="term" value="F:zinc ion binding"/>
    <property type="evidence" value="ECO:0007669"/>
    <property type="project" value="UniProtKB-KW"/>
</dbReference>
<dbReference type="InterPro" id="IPR000214">
    <property type="entry name" value="Znf_DNA_glyclase/AP_lyase"/>
</dbReference>
<dbReference type="SUPFAM" id="SSF57716">
    <property type="entry name" value="Glucocorticoid receptor-like (DNA-binding domain)"/>
    <property type="match status" value="1"/>
</dbReference>
<dbReference type="AlphaFoldDB" id="X1GS33"/>
<organism evidence="5">
    <name type="scientific">marine sediment metagenome</name>
    <dbReference type="NCBI Taxonomy" id="412755"/>
    <lineage>
        <taxon>unclassified sequences</taxon>
        <taxon>metagenomes</taxon>
        <taxon>ecological metagenomes</taxon>
    </lineage>
</organism>
<dbReference type="PROSITE" id="PS51066">
    <property type="entry name" value="ZF_FPG_2"/>
    <property type="match status" value="1"/>
</dbReference>
<dbReference type="Pfam" id="PF06831">
    <property type="entry name" value="H2TH"/>
    <property type="match status" value="1"/>
</dbReference>
<evidence type="ECO:0000259" key="4">
    <source>
        <dbReference type="PROSITE" id="PS51066"/>
    </source>
</evidence>
<evidence type="ECO:0000313" key="5">
    <source>
        <dbReference type="EMBL" id="GAH35833.1"/>
    </source>
</evidence>
<dbReference type="GO" id="GO:0003906">
    <property type="term" value="F:DNA-(apurinic or apyrimidinic site) endonuclease activity"/>
    <property type="evidence" value="ECO:0007669"/>
    <property type="project" value="InterPro"/>
</dbReference>
<keyword evidence="3" id="KW-0862">Zinc</keyword>
<gene>
    <name evidence="5" type="ORF">S03H2_25785</name>
</gene>
<keyword evidence="1" id="KW-0479">Metal-binding</keyword>
<protein>
    <recommendedName>
        <fullName evidence="4">FPG-type domain-containing protein</fullName>
    </recommendedName>
</protein>
<dbReference type="PANTHER" id="PTHR22993">
    <property type="entry name" value="FORMAMIDOPYRIMIDINE-DNA GLYCOSYLASE"/>
    <property type="match status" value="1"/>
</dbReference>
<evidence type="ECO:0000256" key="3">
    <source>
        <dbReference type="ARBA" id="ARBA00022833"/>
    </source>
</evidence>
<dbReference type="Gene3D" id="1.10.8.50">
    <property type="match status" value="1"/>
</dbReference>
<proteinExistence type="predicted"/>
<evidence type="ECO:0000256" key="2">
    <source>
        <dbReference type="ARBA" id="ARBA00022771"/>
    </source>
</evidence>
<feature type="domain" description="FPG-type" evidence="4">
    <location>
        <begin position="87"/>
        <end position="121"/>
    </location>
</feature>
<accession>X1GS33</accession>
<dbReference type="GO" id="GO:0003684">
    <property type="term" value="F:damaged DNA binding"/>
    <property type="evidence" value="ECO:0007669"/>
    <property type="project" value="InterPro"/>
</dbReference>
<dbReference type="InterPro" id="IPR015886">
    <property type="entry name" value="H2TH_FPG"/>
</dbReference>
<sequence length="136" mass="15909">AENLKNLLKSESKQLKSFLCNQKKITGIGNAYADEILWQARISPFKITTKLDNKEIKTLHKAIVEVLKWAIEQVRGKGFSEKKEFLNIHNNKNTPCPRCGERILSIRFSNKETFYCPKCQTKGKKLKDRRMSKFYR</sequence>
<dbReference type="InterPro" id="IPR010663">
    <property type="entry name" value="Znf_FPG/IleRS"/>
</dbReference>
<dbReference type="InterPro" id="IPR010979">
    <property type="entry name" value="Ribosomal_uS13-like_H2TH"/>
</dbReference>
<reference evidence="5" key="1">
    <citation type="journal article" date="2014" name="Front. Microbiol.">
        <title>High frequency of phylogenetically diverse reductive dehalogenase-homologous genes in deep subseafloor sedimentary metagenomes.</title>
        <authorList>
            <person name="Kawai M."/>
            <person name="Futagami T."/>
            <person name="Toyoda A."/>
            <person name="Takaki Y."/>
            <person name="Nishi S."/>
            <person name="Hori S."/>
            <person name="Arai W."/>
            <person name="Tsubouchi T."/>
            <person name="Morono Y."/>
            <person name="Uchiyama I."/>
            <person name="Ito T."/>
            <person name="Fujiyama A."/>
            <person name="Inagaki F."/>
            <person name="Takami H."/>
        </authorList>
    </citation>
    <scope>NUCLEOTIDE SEQUENCE</scope>
    <source>
        <strain evidence="5">Expedition CK06-06</strain>
    </source>
</reference>
<keyword evidence="2" id="KW-0863">Zinc-finger</keyword>
<dbReference type="SMART" id="SM01232">
    <property type="entry name" value="H2TH"/>
    <property type="match status" value="1"/>
</dbReference>
<dbReference type="GO" id="GO:0034039">
    <property type="term" value="F:8-oxo-7,8-dihydroguanine DNA N-glycosylase activity"/>
    <property type="evidence" value="ECO:0007669"/>
    <property type="project" value="TreeGrafter"/>
</dbReference>
<dbReference type="GO" id="GO:0006284">
    <property type="term" value="P:base-excision repair"/>
    <property type="evidence" value="ECO:0007669"/>
    <property type="project" value="InterPro"/>
</dbReference>
<evidence type="ECO:0000256" key="1">
    <source>
        <dbReference type="ARBA" id="ARBA00022723"/>
    </source>
</evidence>
<comment type="caution">
    <text evidence="5">The sequence shown here is derived from an EMBL/GenBank/DDBJ whole genome shotgun (WGS) entry which is preliminary data.</text>
</comment>
<dbReference type="SUPFAM" id="SSF46946">
    <property type="entry name" value="S13-like H2TH domain"/>
    <property type="match status" value="1"/>
</dbReference>
<feature type="non-terminal residue" evidence="5">
    <location>
        <position position="1"/>
    </location>
</feature>